<accession>A0ABQ9VI55</accession>
<organism evidence="1 2">
    <name type="scientific">Saguinus oedipus</name>
    <name type="common">Cotton-top tamarin</name>
    <name type="synonym">Oedipomidas oedipus</name>
    <dbReference type="NCBI Taxonomy" id="9490"/>
    <lineage>
        <taxon>Eukaryota</taxon>
        <taxon>Metazoa</taxon>
        <taxon>Chordata</taxon>
        <taxon>Craniata</taxon>
        <taxon>Vertebrata</taxon>
        <taxon>Euteleostomi</taxon>
        <taxon>Mammalia</taxon>
        <taxon>Eutheria</taxon>
        <taxon>Euarchontoglires</taxon>
        <taxon>Primates</taxon>
        <taxon>Haplorrhini</taxon>
        <taxon>Platyrrhini</taxon>
        <taxon>Cebidae</taxon>
        <taxon>Callitrichinae</taxon>
        <taxon>Saguinus</taxon>
    </lineage>
</organism>
<dbReference type="EMBL" id="JASSZA010000006">
    <property type="protein sequence ID" value="KAK2108897.1"/>
    <property type="molecule type" value="Genomic_DNA"/>
</dbReference>
<comment type="caution">
    <text evidence="1">The sequence shown here is derived from an EMBL/GenBank/DDBJ whole genome shotgun (WGS) entry which is preliminary data.</text>
</comment>
<name>A0ABQ9VI55_SAGOE</name>
<feature type="non-terminal residue" evidence="1">
    <location>
        <position position="51"/>
    </location>
</feature>
<protein>
    <submittedName>
        <fullName evidence="1">Keratin, type I cytoskeletal 18</fullName>
    </submittedName>
</protein>
<evidence type="ECO:0000313" key="1">
    <source>
        <dbReference type="EMBL" id="KAK2108897.1"/>
    </source>
</evidence>
<dbReference type="Proteomes" id="UP001266305">
    <property type="component" value="Unassembled WGS sequence"/>
</dbReference>
<proteinExistence type="predicted"/>
<gene>
    <name evidence="1" type="primary">KRT18_49</name>
    <name evidence="1" type="ORF">P7K49_014062</name>
</gene>
<evidence type="ECO:0000313" key="2">
    <source>
        <dbReference type="Proteomes" id="UP001266305"/>
    </source>
</evidence>
<dbReference type="Gene3D" id="1.20.5.1160">
    <property type="entry name" value="Vasodilator-stimulated phosphoprotein"/>
    <property type="match status" value="1"/>
</dbReference>
<reference evidence="1 2" key="1">
    <citation type="submission" date="2023-05" db="EMBL/GenBank/DDBJ databases">
        <title>B98-5 Cell Line De Novo Hybrid Assembly: An Optical Mapping Approach.</title>
        <authorList>
            <person name="Kananen K."/>
            <person name="Auerbach J.A."/>
            <person name="Kautto E."/>
            <person name="Blachly J.S."/>
        </authorList>
    </citation>
    <scope>NUCLEOTIDE SEQUENCE [LARGE SCALE GENOMIC DNA]</scope>
    <source>
        <strain evidence="1">B95-8</strain>
        <tissue evidence="1">Cell line</tissue>
    </source>
</reference>
<keyword evidence="2" id="KW-1185">Reference proteome</keyword>
<sequence length="51" mass="5620">MGSTIIDDTSVTQLQLEAEIKALKESLFMKNHEQEVKGLQAQIASFGLTVK</sequence>